<reference evidence="4 5" key="1">
    <citation type="submission" date="2017-11" db="EMBL/GenBank/DDBJ databases">
        <title>De-novo sequencing of pomegranate (Punica granatum L.) genome.</title>
        <authorList>
            <person name="Akparov Z."/>
            <person name="Amiraslanov A."/>
            <person name="Hajiyeva S."/>
            <person name="Abbasov M."/>
            <person name="Kaur K."/>
            <person name="Hamwieh A."/>
            <person name="Solovyev V."/>
            <person name="Salamov A."/>
            <person name="Braich B."/>
            <person name="Kosarev P."/>
            <person name="Mahmoud A."/>
            <person name="Hajiyev E."/>
            <person name="Babayeva S."/>
            <person name="Izzatullayeva V."/>
            <person name="Mammadov A."/>
            <person name="Mammadov A."/>
            <person name="Sharifova S."/>
            <person name="Ojaghi J."/>
            <person name="Eynullazada K."/>
            <person name="Bayramov B."/>
            <person name="Abdulazimova A."/>
            <person name="Shahmuradov I."/>
        </authorList>
    </citation>
    <scope>NUCLEOTIDE SEQUENCE [LARGE SCALE GENOMIC DNA]</scope>
    <source>
        <strain evidence="5">cv. AG2017</strain>
        <tissue evidence="4">Leaf</tissue>
    </source>
</reference>
<evidence type="ECO:0000313" key="4">
    <source>
        <dbReference type="EMBL" id="PKI78953.1"/>
    </source>
</evidence>
<organism evidence="4 5">
    <name type="scientific">Punica granatum</name>
    <name type="common">Pomegranate</name>
    <dbReference type="NCBI Taxonomy" id="22663"/>
    <lineage>
        <taxon>Eukaryota</taxon>
        <taxon>Viridiplantae</taxon>
        <taxon>Streptophyta</taxon>
        <taxon>Embryophyta</taxon>
        <taxon>Tracheophyta</taxon>
        <taxon>Spermatophyta</taxon>
        <taxon>Magnoliopsida</taxon>
        <taxon>eudicotyledons</taxon>
        <taxon>Gunneridae</taxon>
        <taxon>Pentapetalae</taxon>
        <taxon>rosids</taxon>
        <taxon>malvids</taxon>
        <taxon>Myrtales</taxon>
        <taxon>Lythraceae</taxon>
        <taxon>Punica</taxon>
    </lineage>
</organism>
<gene>
    <name evidence="4" type="ORF">CRG98_000665</name>
</gene>
<keyword evidence="1" id="KW-0175">Coiled coil</keyword>
<feature type="compositionally biased region" description="Polar residues" evidence="2">
    <location>
        <begin position="342"/>
        <end position="357"/>
    </location>
</feature>
<name>A0A2I0LE44_PUNGR</name>
<evidence type="ECO:0000313" key="5">
    <source>
        <dbReference type="Proteomes" id="UP000233551"/>
    </source>
</evidence>
<dbReference type="EMBL" id="PGOL01000025">
    <property type="protein sequence ID" value="PKI78953.1"/>
    <property type="molecule type" value="Genomic_DNA"/>
</dbReference>
<sequence length="698" mass="76378">MDRPAPGLRLEAITPPRQDIMRIWRTLRLVDQAFIRGIIGDMVMFTETPVDWICLRTATEFWDPEHAVFNFQETELAPTIEEYTALIQRPTPTTQGIFVPNPFATIRGQLSSLLGIPTQDIHEELTKDGITASGSRCLGIVGVPLLSHLGSTLIFPGLVIRQLSGLQDIPAEADRLPFRIQWVNSTSTAPARFQQIREIRHQRDASTIQRLYFPEHPTDEERAFSSTSAMAEEDRVDISEEVNPPTPAHSQPSPTHAPPPPTPTGMLPAYSGAPPTHFQPPTSLGAPLARTSQTSSASDDQARIAALEGTVNQMATNMAELLALLRGPNRASSSSTPPPGQEPTTDQTPWVQPTQAPENMEVPAPPTLHTSMAHHFTSPYPPPPAPTAVPLPPATFLSSVQVLPAPPPISIPDPATAYTAPPLMVFPAPSAPAPTHLQPHVGLSYQAPPPINTTFHEPGTPTHTAQFASPTHFFPEADAEQERRLKRMEETIRALQAGNARLDARYGDCSLFPGMRLPPKFKFMSLKAEDIPTWENLSRKFIDQYRYCAETPPTLLELSTKEMAQGQRFEEYATKWRAQVAKHIPPISETKQIQLFHSTLRGVYYSHLLAHTSSFSDLIEAGKKLDLGIKLGRMEGPTSVPTILGEPHNHTDHRSYLLPSAPTTPASADLLLGPAGPAAGNLTIIRPLRTHDGSALST</sequence>
<dbReference type="AlphaFoldDB" id="A0A2I0LE44"/>
<dbReference type="Pfam" id="PF24924">
    <property type="entry name" value="DUF7745"/>
    <property type="match status" value="1"/>
</dbReference>
<dbReference type="Proteomes" id="UP000233551">
    <property type="component" value="Unassembled WGS sequence"/>
</dbReference>
<evidence type="ECO:0000256" key="2">
    <source>
        <dbReference type="SAM" id="MobiDB-lite"/>
    </source>
</evidence>
<evidence type="ECO:0000256" key="1">
    <source>
        <dbReference type="SAM" id="Coils"/>
    </source>
</evidence>
<feature type="domain" description="DUF7745" evidence="3">
    <location>
        <begin position="39"/>
        <end position="129"/>
    </location>
</feature>
<dbReference type="InterPro" id="IPR056647">
    <property type="entry name" value="DUF7745"/>
</dbReference>
<feature type="region of interest" description="Disordered" evidence="2">
    <location>
        <begin position="328"/>
        <end position="386"/>
    </location>
</feature>
<accession>A0A2I0LE44</accession>
<evidence type="ECO:0000259" key="3">
    <source>
        <dbReference type="Pfam" id="PF24924"/>
    </source>
</evidence>
<feature type="compositionally biased region" description="Polar residues" evidence="2">
    <location>
        <begin position="290"/>
        <end position="299"/>
    </location>
</feature>
<protein>
    <recommendedName>
        <fullName evidence="3">DUF7745 domain-containing protein</fullName>
    </recommendedName>
</protein>
<feature type="coiled-coil region" evidence="1">
    <location>
        <begin position="478"/>
        <end position="505"/>
    </location>
</feature>
<feature type="region of interest" description="Disordered" evidence="2">
    <location>
        <begin position="208"/>
        <end position="301"/>
    </location>
</feature>
<keyword evidence="5" id="KW-1185">Reference proteome</keyword>
<proteinExistence type="predicted"/>
<comment type="caution">
    <text evidence="4">The sequence shown here is derived from an EMBL/GenBank/DDBJ whole genome shotgun (WGS) entry which is preliminary data.</text>
</comment>